<sequence length="387" mass="44736">MSYKSNNFYRNILLLSFFFSGFSLYTVFIPLLFLTILLSLHKNKALYFGRLAASANILFIILFILFVFFIGEDRLLLEKPFKYAAYIIFMIFCLTLLLLNNIEYAQKAILFFIFGIFLRAEIIVIYSFLDPSGVYGYGKLLDPFNHEEINSPGISNSLAMVFVFLLVVFEPKTLARKIFLILVYPLLLLSSIFLGGRAFFIIAILGLVYQYKNNTNIKAIIFLLFSALGCLVLFFIMFKDAPVFEKYFNLIFERFGSEGLKSARFELIQDGISKFFMYPFGGFTPYASEYSGSWYHNIYLDSARVAGFLPLIMFLISNIILFSCYFKCKKRNHKNKYFFLSVITLIIMCQDVILEGNMMLLICYALFTTMQLQTGGRSKNEIILQSK</sequence>
<feature type="transmembrane region" description="Helical" evidence="1">
    <location>
        <begin position="149"/>
        <end position="169"/>
    </location>
</feature>
<evidence type="ECO:0008006" key="3">
    <source>
        <dbReference type="Google" id="ProtNLM"/>
    </source>
</evidence>
<keyword evidence="1" id="KW-0812">Transmembrane</keyword>
<dbReference type="AlphaFoldDB" id="A0A737EXT0"/>
<feature type="transmembrane region" description="Helical" evidence="1">
    <location>
        <begin position="217"/>
        <end position="238"/>
    </location>
</feature>
<feature type="transmembrane region" description="Helical" evidence="1">
    <location>
        <begin position="51"/>
        <end position="71"/>
    </location>
</feature>
<evidence type="ECO:0000313" key="2">
    <source>
        <dbReference type="EMBL" id="HAE8104540.1"/>
    </source>
</evidence>
<feature type="transmembrane region" description="Helical" evidence="1">
    <location>
        <begin position="109"/>
        <end position="129"/>
    </location>
</feature>
<organism evidence="2">
    <name type="scientific">Salmonella enterica subsp. indica serovar 45:a:e,n,x</name>
    <dbReference type="NCBI Taxonomy" id="1307500"/>
    <lineage>
        <taxon>Bacteria</taxon>
        <taxon>Pseudomonadati</taxon>
        <taxon>Pseudomonadota</taxon>
        <taxon>Gammaproteobacteria</taxon>
        <taxon>Enterobacterales</taxon>
        <taxon>Enterobacteriaceae</taxon>
        <taxon>Salmonella</taxon>
    </lineage>
</organism>
<protein>
    <recommendedName>
        <fullName evidence="3">O-antigen polymerase</fullName>
    </recommendedName>
</protein>
<keyword evidence="1" id="KW-0472">Membrane</keyword>
<reference evidence="2" key="1">
    <citation type="journal article" date="2018" name="Genome Biol.">
        <title>SKESA: strategic k-mer extension for scrupulous assemblies.</title>
        <authorList>
            <person name="Souvorov A."/>
            <person name="Agarwala R."/>
            <person name="Lipman D.J."/>
        </authorList>
    </citation>
    <scope>NUCLEOTIDE SEQUENCE</scope>
    <source>
        <strain evidence="2">1363-65</strain>
    </source>
</reference>
<feature type="transmembrane region" description="Helical" evidence="1">
    <location>
        <begin position="338"/>
        <end position="367"/>
    </location>
</feature>
<feature type="transmembrane region" description="Helical" evidence="1">
    <location>
        <begin position="271"/>
        <end position="288"/>
    </location>
</feature>
<accession>A0A737EXT0</accession>
<reference evidence="2" key="2">
    <citation type="submission" date="2018-07" db="EMBL/GenBank/DDBJ databases">
        <authorList>
            <consortium name="NCBI Pathogen Detection Project"/>
        </authorList>
    </citation>
    <scope>NUCLEOTIDE SEQUENCE</scope>
    <source>
        <strain evidence="2">1363-65</strain>
    </source>
</reference>
<proteinExistence type="predicted"/>
<feature type="transmembrane region" description="Helical" evidence="1">
    <location>
        <begin position="83"/>
        <end position="102"/>
    </location>
</feature>
<feature type="transmembrane region" description="Helical" evidence="1">
    <location>
        <begin position="12"/>
        <end position="39"/>
    </location>
</feature>
<feature type="transmembrane region" description="Helical" evidence="1">
    <location>
        <begin position="181"/>
        <end position="211"/>
    </location>
</feature>
<gene>
    <name evidence="2" type="ORF">GNC09_004682</name>
</gene>
<name>A0A737EXT0_SALER</name>
<dbReference type="EMBL" id="DAATDB010000052">
    <property type="protein sequence ID" value="HAE8104540.1"/>
    <property type="molecule type" value="Genomic_DNA"/>
</dbReference>
<feature type="transmembrane region" description="Helical" evidence="1">
    <location>
        <begin position="308"/>
        <end position="326"/>
    </location>
</feature>
<evidence type="ECO:0000256" key="1">
    <source>
        <dbReference type="SAM" id="Phobius"/>
    </source>
</evidence>
<keyword evidence="1" id="KW-1133">Transmembrane helix</keyword>
<comment type="caution">
    <text evidence="2">The sequence shown here is derived from an EMBL/GenBank/DDBJ whole genome shotgun (WGS) entry which is preliminary data.</text>
</comment>